<gene>
    <name evidence="2" type="ORF">QBC33DRAFT_530407</name>
</gene>
<dbReference type="RefSeq" id="XP_060286416.1">
    <property type="nucleotide sequence ID" value="XM_060427228.1"/>
</dbReference>
<evidence type="ECO:0000313" key="2">
    <source>
        <dbReference type="EMBL" id="KAK1770203.1"/>
    </source>
</evidence>
<dbReference type="CDD" id="cd04301">
    <property type="entry name" value="NAT_SF"/>
    <property type="match status" value="1"/>
</dbReference>
<evidence type="ECO:0000313" key="3">
    <source>
        <dbReference type="Proteomes" id="UP001244011"/>
    </source>
</evidence>
<reference evidence="2" key="1">
    <citation type="submission" date="2023-06" db="EMBL/GenBank/DDBJ databases">
        <title>Genome-scale phylogeny and comparative genomics of the fungal order Sordariales.</title>
        <authorList>
            <consortium name="Lawrence Berkeley National Laboratory"/>
            <person name="Hensen N."/>
            <person name="Bonometti L."/>
            <person name="Westerberg I."/>
            <person name="Brannstrom I.O."/>
            <person name="Guillou S."/>
            <person name="Cros-Aarteil S."/>
            <person name="Calhoun S."/>
            <person name="Haridas S."/>
            <person name="Kuo A."/>
            <person name="Mondo S."/>
            <person name="Pangilinan J."/>
            <person name="Riley R."/>
            <person name="Labutti K."/>
            <person name="Andreopoulos B."/>
            <person name="Lipzen A."/>
            <person name="Chen C."/>
            <person name="Yanf M."/>
            <person name="Daum C."/>
            <person name="Ng V."/>
            <person name="Clum A."/>
            <person name="Steindorff A."/>
            <person name="Ohm R."/>
            <person name="Martin F."/>
            <person name="Silar P."/>
            <person name="Natvig D."/>
            <person name="Lalanne C."/>
            <person name="Gautier V."/>
            <person name="Ament-Velasquez S.L."/>
            <person name="Kruys A."/>
            <person name="Hutchinson M.I."/>
            <person name="Powell A.J."/>
            <person name="Barry K."/>
            <person name="Miller A.N."/>
            <person name="Grigoriev I.V."/>
            <person name="Debuchy R."/>
            <person name="Gladieux P."/>
            <person name="Thoren M.H."/>
            <person name="Johannesson H."/>
        </authorList>
    </citation>
    <scope>NUCLEOTIDE SEQUENCE</scope>
    <source>
        <strain evidence="2">8032-3</strain>
    </source>
</reference>
<protein>
    <recommendedName>
        <fullName evidence="1">N-acetyltransferase domain-containing protein</fullName>
    </recommendedName>
</protein>
<name>A0AAJ0FPF1_9PEZI</name>
<evidence type="ECO:0000259" key="1">
    <source>
        <dbReference type="PROSITE" id="PS51186"/>
    </source>
</evidence>
<dbReference type="EMBL" id="MU839001">
    <property type="protein sequence ID" value="KAK1770203.1"/>
    <property type="molecule type" value="Genomic_DNA"/>
</dbReference>
<dbReference type="GeneID" id="85310415"/>
<dbReference type="AlphaFoldDB" id="A0AAJ0FPF1"/>
<dbReference type="Gene3D" id="3.40.630.30">
    <property type="match status" value="1"/>
</dbReference>
<keyword evidence="3" id="KW-1185">Reference proteome</keyword>
<sequence>MGKTNLEATVLSVNRAGTKCLLVPMDLHNPAEFDEFLRQRISCGWDKEVEIIEGCRKRMDDKTKFLFWIVPAELAESPGTSRFAGHISLQTTAHPPDLELANPDKTVLMISTFFILPEYRRGGLGRAAVQALEERARVEPYGSPACRALALTALSRRYTEDDEWRGFYAERGMEAPDKGSSIEDWYTRMGYVKWKEEPRYRDKLQDGTEIVLLASFLRKELR</sequence>
<dbReference type="InterPro" id="IPR016181">
    <property type="entry name" value="Acyl_CoA_acyltransferase"/>
</dbReference>
<proteinExistence type="predicted"/>
<dbReference type="PROSITE" id="PS51186">
    <property type="entry name" value="GNAT"/>
    <property type="match status" value="1"/>
</dbReference>
<comment type="caution">
    <text evidence="2">The sequence shown here is derived from an EMBL/GenBank/DDBJ whole genome shotgun (WGS) entry which is preliminary data.</text>
</comment>
<dbReference type="Pfam" id="PF00583">
    <property type="entry name" value="Acetyltransf_1"/>
    <property type="match status" value="1"/>
</dbReference>
<dbReference type="SUPFAM" id="SSF55729">
    <property type="entry name" value="Acyl-CoA N-acyltransferases (Nat)"/>
    <property type="match status" value="1"/>
</dbReference>
<dbReference type="Proteomes" id="UP001244011">
    <property type="component" value="Unassembled WGS sequence"/>
</dbReference>
<organism evidence="2 3">
    <name type="scientific">Phialemonium atrogriseum</name>
    <dbReference type="NCBI Taxonomy" id="1093897"/>
    <lineage>
        <taxon>Eukaryota</taxon>
        <taxon>Fungi</taxon>
        <taxon>Dikarya</taxon>
        <taxon>Ascomycota</taxon>
        <taxon>Pezizomycotina</taxon>
        <taxon>Sordariomycetes</taxon>
        <taxon>Sordariomycetidae</taxon>
        <taxon>Cephalothecales</taxon>
        <taxon>Cephalothecaceae</taxon>
        <taxon>Phialemonium</taxon>
    </lineage>
</organism>
<accession>A0AAJ0FPF1</accession>
<dbReference type="InterPro" id="IPR000182">
    <property type="entry name" value="GNAT_dom"/>
</dbReference>
<dbReference type="GO" id="GO:0016747">
    <property type="term" value="F:acyltransferase activity, transferring groups other than amino-acyl groups"/>
    <property type="evidence" value="ECO:0007669"/>
    <property type="project" value="InterPro"/>
</dbReference>
<feature type="domain" description="N-acetyltransferase" evidence="1">
    <location>
        <begin position="23"/>
        <end position="198"/>
    </location>
</feature>